<reference evidence="1" key="1">
    <citation type="journal article" date="2021" name="New Phytol.">
        <title>Evolutionary innovations through gain and loss of genes in the ectomycorrhizal Boletales.</title>
        <authorList>
            <person name="Wu G."/>
            <person name="Miyauchi S."/>
            <person name="Morin E."/>
            <person name="Kuo A."/>
            <person name="Drula E."/>
            <person name="Varga T."/>
            <person name="Kohler A."/>
            <person name="Feng B."/>
            <person name="Cao Y."/>
            <person name="Lipzen A."/>
            <person name="Daum C."/>
            <person name="Hundley H."/>
            <person name="Pangilinan J."/>
            <person name="Johnson J."/>
            <person name="Barry K."/>
            <person name="LaButti K."/>
            <person name="Ng V."/>
            <person name="Ahrendt S."/>
            <person name="Min B."/>
            <person name="Choi I.G."/>
            <person name="Park H."/>
            <person name="Plett J.M."/>
            <person name="Magnuson J."/>
            <person name="Spatafora J.W."/>
            <person name="Nagy L.G."/>
            <person name="Henrissat B."/>
            <person name="Grigoriev I.V."/>
            <person name="Yang Z.L."/>
            <person name="Xu J."/>
            <person name="Martin F.M."/>
        </authorList>
    </citation>
    <scope>NUCLEOTIDE SEQUENCE</scope>
    <source>
        <strain evidence="1">ATCC 28755</strain>
    </source>
</reference>
<dbReference type="Proteomes" id="UP000790377">
    <property type="component" value="Unassembled WGS sequence"/>
</dbReference>
<dbReference type="EMBL" id="MU267962">
    <property type="protein sequence ID" value="KAH7906901.1"/>
    <property type="molecule type" value="Genomic_DNA"/>
</dbReference>
<organism evidence="1 2">
    <name type="scientific">Hygrophoropsis aurantiaca</name>
    <dbReference type="NCBI Taxonomy" id="72124"/>
    <lineage>
        <taxon>Eukaryota</taxon>
        <taxon>Fungi</taxon>
        <taxon>Dikarya</taxon>
        <taxon>Basidiomycota</taxon>
        <taxon>Agaricomycotina</taxon>
        <taxon>Agaricomycetes</taxon>
        <taxon>Agaricomycetidae</taxon>
        <taxon>Boletales</taxon>
        <taxon>Coniophorineae</taxon>
        <taxon>Hygrophoropsidaceae</taxon>
        <taxon>Hygrophoropsis</taxon>
    </lineage>
</organism>
<evidence type="ECO:0000313" key="1">
    <source>
        <dbReference type="EMBL" id="KAH7906901.1"/>
    </source>
</evidence>
<protein>
    <submittedName>
        <fullName evidence="1">WD40-repeat-containing domain protein</fullName>
    </submittedName>
</protein>
<keyword evidence="2" id="KW-1185">Reference proteome</keyword>
<gene>
    <name evidence="1" type="ORF">BJ138DRAFT_1161504</name>
</gene>
<evidence type="ECO:0000313" key="2">
    <source>
        <dbReference type="Proteomes" id="UP000790377"/>
    </source>
</evidence>
<accession>A0ACB8A0Z7</accession>
<name>A0ACB8A0Z7_9AGAM</name>
<comment type="caution">
    <text evidence="1">The sequence shown here is derived from an EMBL/GenBank/DDBJ whole genome shotgun (WGS) entry which is preliminary data.</text>
</comment>
<sequence length="385" mass="42988">MANYRLQWVLRGHKGPINCVDFTDDGVALASGADDGHVVVWSLADGELSRRLRPKQGPVVSLRWLPSMRTKPDYLLLLGGADGTIQVWRISHNLEYSERLAAHTTLQGSVEDITINDSGSLIVVTGAGRAVIFAVTIDIKCPIKFISSEPPFSQASLPAVMRNGHFFNEDTSVMLTFLDAKEVMAWNVSPWKFLWRHKLQTRIGCSAWNEAARTLLVWNLYDGIDIYHLKDDPTNRLELVRKLRVKVKVNRINLVRFDTSGKVAISGSDNGEVYLWEIKSGQRIQTLTHEKEMYAVQTIACHSPQHAKHWIASAGSDSNDERPCVMIWTTQGNRLPVNCAGVGIQANKEARGNRGGCSTASLMWLLAGLTVISLALYVQWKYQLH</sequence>
<proteinExistence type="predicted"/>